<keyword evidence="3 6" id="KW-0812">Transmembrane</keyword>
<dbReference type="PANTHER" id="PTHR30250:SF31">
    <property type="entry name" value="INNER MEMBRANE PROTEIN YGHQ"/>
    <property type="match status" value="1"/>
</dbReference>
<dbReference type="EMBL" id="JAUSVV010000016">
    <property type="protein sequence ID" value="MDQ0444805.1"/>
    <property type="molecule type" value="Genomic_DNA"/>
</dbReference>
<dbReference type="PANTHER" id="PTHR30250">
    <property type="entry name" value="PST FAMILY PREDICTED COLANIC ACID TRANSPORTER"/>
    <property type="match status" value="1"/>
</dbReference>
<comment type="caution">
    <text evidence="7">The sequence shown here is derived from an EMBL/GenBank/DDBJ whole genome shotgun (WGS) entry which is preliminary data.</text>
</comment>
<evidence type="ECO:0000256" key="5">
    <source>
        <dbReference type="ARBA" id="ARBA00023136"/>
    </source>
</evidence>
<feature type="transmembrane region" description="Helical" evidence="6">
    <location>
        <begin position="374"/>
        <end position="394"/>
    </location>
</feature>
<feature type="transmembrane region" description="Helical" evidence="6">
    <location>
        <begin position="438"/>
        <end position="456"/>
    </location>
</feature>
<evidence type="ECO:0000256" key="2">
    <source>
        <dbReference type="ARBA" id="ARBA00022475"/>
    </source>
</evidence>
<evidence type="ECO:0000256" key="4">
    <source>
        <dbReference type="ARBA" id="ARBA00022989"/>
    </source>
</evidence>
<feature type="transmembrane region" description="Helical" evidence="6">
    <location>
        <begin position="198"/>
        <end position="218"/>
    </location>
</feature>
<sequence>MIARHSLIYVGSRGIAAALNMASVAVFTRLSPAQTYGSYLYLLSWALVLYGATCQWPKFSFFALYDEGRAQAQIGTVVRILAGSLLLAGLAAGLAAALGLIAAPAAGAILLLAVGFTLFEGSTEIARTRLKAGAVAASVLCRAVLMLGLGSAVLRATGDPVDLALAIAASNALGALPALITMGPLMRGQGSRAEARRLIAYGWPLVLSFGVAALAQSLDRLIIAKTVGPAGLGAYGAIADFLRQSFIVFGEALALSLMSIAKREARIDGMAAASGVLCDAARAMTAIAAFGAVFFLCFDDLVVAILLGPGYREEARRLAPILILASILMMFRSYYFGQVIYFTRTSRLEAAAAFATLITVAFASLLLIPPFGAFGAAVAFAAGQAAACFVLVVGAERAGTAMPLPLADMAGITVAALAVGLAISGIGLLPGGTQLPGIALRLILLGVAFLAVAWRIDMLGLAGAIRRRLAA</sequence>
<evidence type="ECO:0000313" key="7">
    <source>
        <dbReference type="EMBL" id="MDQ0444805.1"/>
    </source>
</evidence>
<feature type="transmembrane region" description="Helical" evidence="6">
    <location>
        <begin position="7"/>
        <end position="27"/>
    </location>
</feature>
<name>A0ABU0HSY0_9HYPH</name>
<feature type="transmembrane region" description="Helical" evidence="6">
    <location>
        <begin position="39"/>
        <end position="65"/>
    </location>
</feature>
<dbReference type="Proteomes" id="UP001236369">
    <property type="component" value="Unassembled WGS sequence"/>
</dbReference>
<reference evidence="7 8" key="1">
    <citation type="submission" date="2023-07" db="EMBL/GenBank/DDBJ databases">
        <title>Genomic Encyclopedia of Type Strains, Phase IV (KMG-IV): sequencing the most valuable type-strain genomes for metagenomic binning, comparative biology and taxonomic classification.</title>
        <authorList>
            <person name="Goeker M."/>
        </authorList>
    </citation>
    <scope>NUCLEOTIDE SEQUENCE [LARGE SCALE GENOMIC DNA]</scope>
    <source>
        <strain evidence="7 8">DSM 19562</strain>
    </source>
</reference>
<feature type="transmembrane region" description="Helical" evidence="6">
    <location>
        <begin position="101"/>
        <end position="120"/>
    </location>
</feature>
<feature type="transmembrane region" description="Helical" evidence="6">
    <location>
        <begin position="241"/>
        <end position="261"/>
    </location>
</feature>
<feature type="transmembrane region" description="Helical" evidence="6">
    <location>
        <begin position="77"/>
        <end position="95"/>
    </location>
</feature>
<feature type="transmembrane region" description="Helical" evidence="6">
    <location>
        <begin position="282"/>
        <end position="306"/>
    </location>
</feature>
<comment type="subcellular location">
    <subcellularLocation>
        <location evidence="1">Cell membrane</location>
        <topology evidence="1">Multi-pass membrane protein</topology>
    </subcellularLocation>
</comment>
<accession>A0ABU0HSY0</accession>
<gene>
    <name evidence="7" type="ORF">QO016_004329</name>
</gene>
<feature type="transmembrane region" description="Helical" evidence="6">
    <location>
        <begin position="163"/>
        <end position="186"/>
    </location>
</feature>
<proteinExistence type="predicted"/>
<evidence type="ECO:0000256" key="6">
    <source>
        <dbReference type="SAM" id="Phobius"/>
    </source>
</evidence>
<feature type="transmembrane region" description="Helical" evidence="6">
    <location>
        <begin position="132"/>
        <end position="157"/>
    </location>
</feature>
<protein>
    <submittedName>
        <fullName evidence="7">O-antigen/teichoic acid export membrane protein</fullName>
    </submittedName>
</protein>
<keyword evidence="8" id="KW-1185">Reference proteome</keyword>
<evidence type="ECO:0000256" key="1">
    <source>
        <dbReference type="ARBA" id="ARBA00004651"/>
    </source>
</evidence>
<dbReference type="RefSeq" id="WP_238248945.1">
    <property type="nucleotide sequence ID" value="NZ_BPQX01000025.1"/>
</dbReference>
<feature type="transmembrane region" description="Helical" evidence="6">
    <location>
        <begin position="318"/>
        <end position="336"/>
    </location>
</feature>
<organism evidence="7 8">
    <name type="scientific">Methylobacterium persicinum</name>
    <dbReference type="NCBI Taxonomy" id="374426"/>
    <lineage>
        <taxon>Bacteria</taxon>
        <taxon>Pseudomonadati</taxon>
        <taxon>Pseudomonadota</taxon>
        <taxon>Alphaproteobacteria</taxon>
        <taxon>Hyphomicrobiales</taxon>
        <taxon>Methylobacteriaceae</taxon>
        <taxon>Methylobacterium</taxon>
    </lineage>
</organism>
<feature type="transmembrane region" description="Helical" evidence="6">
    <location>
        <begin position="348"/>
        <end position="368"/>
    </location>
</feature>
<evidence type="ECO:0000256" key="3">
    <source>
        <dbReference type="ARBA" id="ARBA00022692"/>
    </source>
</evidence>
<dbReference type="InterPro" id="IPR050833">
    <property type="entry name" value="Poly_Biosynth_Transport"/>
</dbReference>
<keyword evidence="4 6" id="KW-1133">Transmembrane helix</keyword>
<keyword evidence="2" id="KW-1003">Cell membrane</keyword>
<keyword evidence="5 6" id="KW-0472">Membrane</keyword>
<feature type="transmembrane region" description="Helical" evidence="6">
    <location>
        <begin position="406"/>
        <end position="426"/>
    </location>
</feature>
<evidence type="ECO:0000313" key="8">
    <source>
        <dbReference type="Proteomes" id="UP001236369"/>
    </source>
</evidence>